<evidence type="ECO:0000259" key="4">
    <source>
        <dbReference type="Pfam" id="PF02678"/>
    </source>
</evidence>
<proteinExistence type="inferred from homology"/>
<evidence type="ECO:0000259" key="5">
    <source>
        <dbReference type="Pfam" id="PF05726"/>
    </source>
</evidence>
<dbReference type="Pfam" id="PF05726">
    <property type="entry name" value="Pirin_C"/>
    <property type="match status" value="1"/>
</dbReference>
<dbReference type="Pfam" id="PF02678">
    <property type="entry name" value="Pirin"/>
    <property type="match status" value="1"/>
</dbReference>
<dbReference type="Gene3D" id="2.60.120.10">
    <property type="entry name" value="Jelly Rolls"/>
    <property type="match status" value="2"/>
</dbReference>
<feature type="domain" description="Pirin C-terminal" evidence="5">
    <location>
        <begin position="209"/>
        <end position="312"/>
    </location>
</feature>
<sequence length="342" mass="38333">MLIQKVLPVPRGPFQTQSPFLFAVYHLDNYPPSRAQDGMGVQPALLHGRNLGMDFGNSDWNMYHGRLVPGFPQHPHCGFSTITLVRRGTVDHHDSLGSYGRFADGDTQWMDAGRGVSHSEMLPLLHAEEGKNTLDLFQIWLNLPRASKGCAPNYTMQWREQAVKARIKDSHGRVVQVETVAGQLEGWPAPQKPPQDNYARDPENCVAIWVISMDAGARWEIPAAPTGVNRSVIFFKGDEINVGEYAVKRHANMHVDASLPCPLHNTGTTPAELLMLQGRPIDEPVVQQGPFVTSSRPEMQQAIQAYHRGHFGKWPFEQDDPVLPRESPRFAHYGDGREERPE</sequence>
<keyword evidence="6" id="KW-0223">Dioxygenase</keyword>
<dbReference type="Proteomes" id="UP000324585">
    <property type="component" value="Unassembled WGS sequence"/>
</dbReference>
<keyword evidence="7" id="KW-1185">Reference proteome</keyword>
<feature type="domain" description="Pirin N-terminal" evidence="4">
    <location>
        <begin position="66"/>
        <end position="141"/>
    </location>
</feature>
<accession>A0A5J4YGD5</accession>
<dbReference type="SUPFAM" id="SSF51182">
    <property type="entry name" value="RmlC-like cupins"/>
    <property type="match status" value="1"/>
</dbReference>
<dbReference type="InterPro" id="IPR012093">
    <property type="entry name" value="Pirin"/>
</dbReference>
<dbReference type="OMA" id="FANPFIV"/>
<dbReference type="InterPro" id="IPR008778">
    <property type="entry name" value="Pirin_C_dom"/>
</dbReference>
<evidence type="ECO:0000313" key="6">
    <source>
        <dbReference type="EMBL" id="KAA8490566.1"/>
    </source>
</evidence>
<comment type="caution">
    <text evidence="6">The sequence shown here is derived from an EMBL/GenBank/DDBJ whole genome shotgun (WGS) entry which is preliminary data.</text>
</comment>
<evidence type="ECO:0000256" key="1">
    <source>
        <dbReference type="ARBA" id="ARBA00008416"/>
    </source>
</evidence>
<protein>
    <submittedName>
        <fullName evidence="6">Putative quercetin 2,3-dioxygenase</fullName>
    </submittedName>
</protein>
<comment type="similarity">
    <text evidence="1 2">Belongs to the pirin family.</text>
</comment>
<name>A0A5J4YGD5_PORPP</name>
<gene>
    <name evidence="6" type="ORF">FVE85_9626</name>
</gene>
<dbReference type="InterPro" id="IPR014710">
    <property type="entry name" value="RmlC-like_jellyroll"/>
</dbReference>
<evidence type="ECO:0000256" key="3">
    <source>
        <dbReference type="SAM" id="MobiDB-lite"/>
    </source>
</evidence>
<dbReference type="GO" id="GO:0051213">
    <property type="term" value="F:dioxygenase activity"/>
    <property type="evidence" value="ECO:0007669"/>
    <property type="project" value="UniProtKB-KW"/>
</dbReference>
<feature type="region of interest" description="Disordered" evidence="3">
    <location>
        <begin position="317"/>
        <end position="342"/>
    </location>
</feature>
<dbReference type="PANTHER" id="PTHR13903">
    <property type="entry name" value="PIRIN-RELATED"/>
    <property type="match status" value="1"/>
</dbReference>
<keyword evidence="6" id="KW-0560">Oxidoreductase</keyword>
<organism evidence="6 7">
    <name type="scientific">Porphyridium purpureum</name>
    <name type="common">Red alga</name>
    <name type="synonym">Porphyridium cruentum</name>
    <dbReference type="NCBI Taxonomy" id="35688"/>
    <lineage>
        <taxon>Eukaryota</taxon>
        <taxon>Rhodophyta</taxon>
        <taxon>Bangiophyceae</taxon>
        <taxon>Porphyridiales</taxon>
        <taxon>Porphyridiaceae</taxon>
        <taxon>Porphyridium</taxon>
    </lineage>
</organism>
<dbReference type="EMBL" id="VRMN01000023">
    <property type="protein sequence ID" value="KAA8490566.1"/>
    <property type="molecule type" value="Genomic_DNA"/>
</dbReference>
<evidence type="ECO:0000313" key="7">
    <source>
        <dbReference type="Proteomes" id="UP000324585"/>
    </source>
</evidence>
<dbReference type="InterPro" id="IPR011051">
    <property type="entry name" value="RmlC_Cupin_sf"/>
</dbReference>
<dbReference type="AlphaFoldDB" id="A0A5J4YGD5"/>
<dbReference type="OrthoDB" id="198735at2759"/>
<feature type="compositionally biased region" description="Basic and acidic residues" evidence="3">
    <location>
        <begin position="322"/>
        <end position="342"/>
    </location>
</feature>
<dbReference type="PANTHER" id="PTHR13903:SF8">
    <property type="entry name" value="PIRIN"/>
    <property type="match status" value="1"/>
</dbReference>
<dbReference type="InterPro" id="IPR003829">
    <property type="entry name" value="Pirin_N_dom"/>
</dbReference>
<reference evidence="7" key="1">
    <citation type="journal article" date="2019" name="Nat. Commun.">
        <title>Expansion of phycobilisome linker gene families in mesophilic red algae.</title>
        <authorList>
            <person name="Lee J."/>
            <person name="Kim D."/>
            <person name="Bhattacharya D."/>
            <person name="Yoon H.S."/>
        </authorList>
    </citation>
    <scope>NUCLEOTIDE SEQUENCE [LARGE SCALE GENOMIC DNA]</scope>
    <source>
        <strain evidence="7">CCMP 1328</strain>
    </source>
</reference>
<evidence type="ECO:0000256" key="2">
    <source>
        <dbReference type="RuleBase" id="RU003457"/>
    </source>
</evidence>